<keyword evidence="2" id="KW-1185">Reference proteome</keyword>
<name>A0ACC8XA03_9FIRM</name>
<comment type="caution">
    <text evidence="1">The sequence shown here is derived from an EMBL/GenBank/DDBJ whole genome shotgun (WGS) entry which is preliminary data.</text>
</comment>
<protein>
    <submittedName>
        <fullName evidence="1">Uncharacterized protein</fullName>
    </submittedName>
</protein>
<dbReference type="EMBL" id="LJDB01000073">
    <property type="protein sequence ID" value="ONI39097.1"/>
    <property type="molecule type" value="Genomic_DNA"/>
</dbReference>
<evidence type="ECO:0000313" key="2">
    <source>
        <dbReference type="Proteomes" id="UP000188605"/>
    </source>
</evidence>
<gene>
    <name evidence="1" type="ORF">AN396_09500</name>
</gene>
<reference evidence="1" key="1">
    <citation type="submission" date="2016-08" db="EMBL/GenBank/DDBJ databases">
        <authorList>
            <person name="Ngugi D.K."/>
            <person name="Miyake S."/>
            <person name="Stingl U."/>
        </authorList>
    </citation>
    <scope>NUCLEOTIDE SEQUENCE</scope>
    <source>
        <strain evidence="1">SCG-B11WGA-EpuloA1</strain>
    </source>
</reference>
<evidence type="ECO:0000313" key="1">
    <source>
        <dbReference type="EMBL" id="ONI39097.1"/>
    </source>
</evidence>
<dbReference type="Proteomes" id="UP000188605">
    <property type="component" value="Unassembled WGS sequence"/>
</dbReference>
<sequence>MNKIALKNFAIWARKKLIRMITDKMLLVGITENAILEPLDQSTEEVHFFDIGTTESAEVVGADIKKRTAIANRIREKLDDCEYKLAYKLVVEEVAYTWFNRLIAIRFMEVNDYLPTGVRVLSSEKDGKIEPDIVTDPYLTEIEFTDEEETLIENFKDNNKLEELFRFLFIKQCHEIEKVLPNLFEDRAQDDGKSQQIKGYTELLLNISFTDEDGIIRHLVNDIDEEDFKESVEIVGWLYQFYMSERKNEVVNIYKGVISKNDIPIATQLFSTDWVVRYMTDNSLGRYWVERNPNSTLQNKLEYFVTPSNYIDEKIHPKELTFFDPCMGSGHILVYAFDLLLEIYLECGYSKKEAAKLIIKNNIYGLDIDERAYQLAYFSLVMKARSYDRSFFSEKISPQVYCPIDNDELENLGSIFKPVEPEKLPAIMNNLNFKRLLSKTYTVVCTNPPYLNKYNPRLKEYINDNYKDYDGDLFSVFIYRNFDFCKPNGYSAFMTPFVWMFIKTYERLRQYIINNKSIISLIQMEYSAFEESTVPICSFILKNCKETEKGLYFKLSDFKGGMQVQKEKVLEALSNNKCGYLYEASQENFTKIPSSPIAYWMGENMLKVFENGTKMGDYGIASEGIKTGNNNRFLRLWFEVNSSKFSFAQEKTGSKWYPHHKGGEYRKWYGNLEYVINWENNGEEIRQEKNSGLQGKNMYFSEILCWSKITSKGTTLRYIPRNCLFDSGSPAFKSSDNLMYVLGFINSIGKIILSTLNPTLNCQVGDIKALPLIINNDEKNDIDTLVEENISISKKDWDSFETSWDFIKHPLI</sequence>
<proteinExistence type="predicted"/>
<accession>A0ACC8XA03</accession>
<organism evidence="1 2">
    <name type="scientific">Candidatus Epulonipiscium fishelsonii</name>
    <dbReference type="NCBI Taxonomy" id="77094"/>
    <lineage>
        <taxon>Bacteria</taxon>
        <taxon>Bacillati</taxon>
        <taxon>Bacillota</taxon>
        <taxon>Clostridia</taxon>
        <taxon>Lachnospirales</taxon>
        <taxon>Lachnospiraceae</taxon>
        <taxon>Candidatus Epulonipiscium</taxon>
    </lineage>
</organism>